<reference evidence="10 11" key="1">
    <citation type="submission" date="2016-05" db="EMBL/GenBank/DDBJ databases">
        <title>A degradative enzymes factory behind the ericoid mycorrhizal symbiosis.</title>
        <authorList>
            <consortium name="DOE Joint Genome Institute"/>
            <person name="Martino E."/>
            <person name="Morin E."/>
            <person name="Grelet G."/>
            <person name="Kuo A."/>
            <person name="Kohler A."/>
            <person name="Daghino S."/>
            <person name="Barry K."/>
            <person name="Choi C."/>
            <person name="Cichocki N."/>
            <person name="Clum A."/>
            <person name="Copeland A."/>
            <person name="Hainaut M."/>
            <person name="Haridas S."/>
            <person name="Labutti K."/>
            <person name="Lindquist E."/>
            <person name="Lipzen A."/>
            <person name="Khouja H.-R."/>
            <person name="Murat C."/>
            <person name="Ohm R."/>
            <person name="Olson A."/>
            <person name="Spatafora J."/>
            <person name="Veneault-Fourrey C."/>
            <person name="Henrissat B."/>
            <person name="Grigoriev I."/>
            <person name="Martin F."/>
            <person name="Perotto S."/>
        </authorList>
    </citation>
    <scope>NUCLEOTIDE SEQUENCE [LARGE SCALE GENOMIC DNA]</scope>
    <source>
        <strain evidence="10 11">UAMH 7357</strain>
    </source>
</reference>
<evidence type="ECO:0000313" key="10">
    <source>
        <dbReference type="EMBL" id="PMD20155.1"/>
    </source>
</evidence>
<protein>
    <submittedName>
        <fullName evidence="10">Cytochrome P450 52A12</fullName>
    </submittedName>
</protein>
<gene>
    <name evidence="10" type="ORF">NA56DRAFT_627967</name>
</gene>
<dbReference type="Proteomes" id="UP000235672">
    <property type="component" value="Unassembled WGS sequence"/>
</dbReference>
<dbReference type="Pfam" id="PF00067">
    <property type="entry name" value="p450"/>
    <property type="match status" value="1"/>
</dbReference>
<evidence type="ECO:0000313" key="11">
    <source>
        <dbReference type="Proteomes" id="UP000235672"/>
    </source>
</evidence>
<comment type="similarity">
    <text evidence="2 9">Belongs to the cytochrome P450 family.</text>
</comment>
<dbReference type="EMBL" id="KZ613486">
    <property type="protein sequence ID" value="PMD20155.1"/>
    <property type="molecule type" value="Genomic_DNA"/>
</dbReference>
<dbReference type="InterPro" id="IPR002974">
    <property type="entry name" value="Cyt_P450_E_CYP52_ascomycetes"/>
</dbReference>
<dbReference type="GO" id="GO:0005506">
    <property type="term" value="F:iron ion binding"/>
    <property type="evidence" value="ECO:0007669"/>
    <property type="project" value="InterPro"/>
</dbReference>
<evidence type="ECO:0000256" key="4">
    <source>
        <dbReference type="ARBA" id="ARBA00022723"/>
    </source>
</evidence>
<dbReference type="GO" id="GO:0016712">
    <property type="term" value="F:oxidoreductase activity, acting on paired donors, with incorporation or reduction of molecular oxygen, reduced flavin or flavoprotein as one donor, and incorporation of one atom of oxygen"/>
    <property type="evidence" value="ECO:0007669"/>
    <property type="project" value="InterPro"/>
</dbReference>
<dbReference type="CDD" id="cd11063">
    <property type="entry name" value="CYP52"/>
    <property type="match status" value="1"/>
</dbReference>
<keyword evidence="5 9" id="KW-0560">Oxidoreductase</keyword>
<evidence type="ECO:0000256" key="8">
    <source>
        <dbReference type="PIRSR" id="PIRSR602402-1"/>
    </source>
</evidence>
<organism evidence="10 11">
    <name type="scientific">Hyaloscypha hepaticicola</name>
    <dbReference type="NCBI Taxonomy" id="2082293"/>
    <lineage>
        <taxon>Eukaryota</taxon>
        <taxon>Fungi</taxon>
        <taxon>Dikarya</taxon>
        <taxon>Ascomycota</taxon>
        <taxon>Pezizomycotina</taxon>
        <taxon>Leotiomycetes</taxon>
        <taxon>Helotiales</taxon>
        <taxon>Hyaloscyphaceae</taxon>
        <taxon>Hyaloscypha</taxon>
    </lineage>
</organism>
<dbReference type="PRINTS" id="PR00464">
    <property type="entry name" value="EP450II"/>
</dbReference>
<dbReference type="AlphaFoldDB" id="A0A2J6Q1L2"/>
<keyword evidence="3 8" id="KW-0349">Heme</keyword>
<evidence type="ECO:0000256" key="1">
    <source>
        <dbReference type="ARBA" id="ARBA00001971"/>
    </source>
</evidence>
<dbReference type="GO" id="GO:0020037">
    <property type="term" value="F:heme binding"/>
    <property type="evidence" value="ECO:0007669"/>
    <property type="project" value="InterPro"/>
</dbReference>
<dbReference type="Gene3D" id="1.10.630.10">
    <property type="entry name" value="Cytochrome P450"/>
    <property type="match status" value="1"/>
</dbReference>
<keyword evidence="7 9" id="KW-0503">Monooxygenase</keyword>
<evidence type="ECO:0000256" key="5">
    <source>
        <dbReference type="ARBA" id="ARBA00023002"/>
    </source>
</evidence>
<evidence type="ECO:0000256" key="7">
    <source>
        <dbReference type="ARBA" id="ARBA00023033"/>
    </source>
</evidence>
<dbReference type="InterPro" id="IPR001128">
    <property type="entry name" value="Cyt_P450"/>
</dbReference>
<dbReference type="InterPro" id="IPR017972">
    <property type="entry name" value="Cyt_P450_CS"/>
</dbReference>
<feature type="binding site" description="axial binding residue" evidence="8">
    <location>
        <position position="467"/>
    </location>
    <ligand>
        <name>heme</name>
        <dbReference type="ChEBI" id="CHEBI:30413"/>
    </ligand>
    <ligandPart>
        <name>Fe</name>
        <dbReference type="ChEBI" id="CHEBI:18248"/>
    </ligandPart>
</feature>
<dbReference type="OrthoDB" id="1470350at2759"/>
<keyword evidence="11" id="KW-1185">Reference proteome</keyword>
<evidence type="ECO:0000256" key="9">
    <source>
        <dbReference type="RuleBase" id="RU000461"/>
    </source>
</evidence>
<dbReference type="PANTHER" id="PTHR24287">
    <property type="entry name" value="P450, PUTATIVE (EUROFUNG)-RELATED"/>
    <property type="match status" value="1"/>
</dbReference>
<keyword evidence="6 8" id="KW-0408">Iron</keyword>
<dbReference type="InterPro" id="IPR036396">
    <property type="entry name" value="Cyt_P450_sf"/>
</dbReference>
<evidence type="ECO:0000256" key="6">
    <source>
        <dbReference type="ARBA" id="ARBA00023004"/>
    </source>
</evidence>
<dbReference type="InterPro" id="IPR002402">
    <property type="entry name" value="Cyt_P450_E_grp-II"/>
</dbReference>
<dbReference type="SUPFAM" id="SSF48264">
    <property type="entry name" value="Cytochrome P450"/>
    <property type="match status" value="1"/>
</dbReference>
<accession>A0A2J6Q1L2</accession>
<keyword evidence="4 8" id="KW-0479">Metal-binding</keyword>
<comment type="cofactor">
    <cofactor evidence="1 8">
        <name>heme</name>
        <dbReference type="ChEBI" id="CHEBI:30413"/>
    </cofactor>
</comment>
<evidence type="ECO:0000256" key="3">
    <source>
        <dbReference type="ARBA" id="ARBA00022617"/>
    </source>
</evidence>
<name>A0A2J6Q1L2_9HELO</name>
<sequence length="527" mass="60012">MTMRLSSMFLAAASALALSALYYLVTFWRLKKKAVAMGCKPVPVWKVWDLFGINMTVAMTKAMNGNRLSEQIHSIVEEVQEREGCECTTFQVYYPPGLLHFYTFDPRNVQAILATQFKDFQIPASRLAGFRQLLGQGIFASNGERWAHSRALMRPQFNRDQIADLDLFEKHLQNLFNILDRQADSQGWTQSGDIQHFVELFTIDTATEFLFGESVNSLEGKTEPNSLATKEEMKIFVDSFVAAEKVTAESLIYADLYWVIHDRKFKDQCDAVHKFVDTYVQRRLKSPNSERKGKFVVLDALVDDTKDPFELRYELLNILLAGSDTIKASITFLLGSLAQNPAVFEKLRAIILKDFGTYSQPINITISRLKACTYLQWCLNETLRMYAPVPLNYREAVTDTTLPFGGGPDGQSPVFIPKGRFVNWSLWTMHSNPEVWGPDAQRFVPERWDKLRPGFNYLPFNAGPRICIGQQFALAETAYVVVRLLQKFDAIDGSEVPKGRLPCEWKLVDRVAGGLKLRFHSSELETM</sequence>
<dbReference type="PRINTS" id="PR01239">
    <property type="entry name" value="EP450IICYP52"/>
</dbReference>
<dbReference type="PANTHER" id="PTHR24287:SF1">
    <property type="entry name" value="P450, PUTATIVE (EUROFUNG)-RELATED"/>
    <property type="match status" value="1"/>
</dbReference>
<dbReference type="STRING" id="1745343.A0A2J6Q1L2"/>
<dbReference type="InterPro" id="IPR047146">
    <property type="entry name" value="Cyt_P450_E_CYP52_fungi"/>
</dbReference>
<dbReference type="PRINTS" id="PR00385">
    <property type="entry name" value="P450"/>
</dbReference>
<proteinExistence type="inferred from homology"/>
<evidence type="ECO:0000256" key="2">
    <source>
        <dbReference type="ARBA" id="ARBA00010617"/>
    </source>
</evidence>
<dbReference type="PROSITE" id="PS00086">
    <property type="entry name" value="CYTOCHROME_P450"/>
    <property type="match status" value="1"/>
</dbReference>